<dbReference type="PROSITE" id="PS50835">
    <property type="entry name" value="IG_LIKE"/>
    <property type="match status" value="3"/>
</dbReference>
<evidence type="ECO:0000259" key="13">
    <source>
        <dbReference type="PROSITE" id="PS50835"/>
    </source>
</evidence>
<evidence type="ECO:0000256" key="3">
    <source>
        <dbReference type="ARBA" id="ARBA00022692"/>
    </source>
</evidence>
<dbReference type="PROSITE" id="PS00290">
    <property type="entry name" value="IG_MHC"/>
    <property type="match status" value="1"/>
</dbReference>
<dbReference type="SMART" id="SM00408">
    <property type="entry name" value="IGc2"/>
    <property type="match status" value="3"/>
</dbReference>
<dbReference type="InterPro" id="IPR007110">
    <property type="entry name" value="Ig-like_dom"/>
</dbReference>
<proteinExistence type="evidence at protein level"/>
<dbReference type="AlphaFoldDB" id="A0A498N2J0"/>
<keyword evidence="9" id="KW-0393">Immunoglobulin domain</keyword>
<dbReference type="InterPro" id="IPR003585">
    <property type="entry name" value="Neurexin-like"/>
</dbReference>
<dbReference type="Pfam" id="PF13765">
    <property type="entry name" value="PRY"/>
    <property type="match status" value="1"/>
</dbReference>
<dbReference type="CDD" id="cd07701">
    <property type="entry name" value="IgV_1_Necl-3"/>
    <property type="match status" value="1"/>
</dbReference>
<comment type="caution">
    <text evidence="14">The sequence shown here is derived from an EMBL/GenBank/DDBJ whole genome shotgun (WGS) entry which is preliminary data.</text>
</comment>
<dbReference type="SUPFAM" id="SSF48726">
    <property type="entry name" value="Immunoglobulin"/>
    <property type="match status" value="3"/>
</dbReference>
<dbReference type="InterPro" id="IPR013162">
    <property type="entry name" value="CD80_C2-set"/>
</dbReference>
<evidence type="ECO:0000256" key="9">
    <source>
        <dbReference type="ARBA" id="ARBA00023319"/>
    </source>
</evidence>
<feature type="region of interest" description="Disordered" evidence="10">
    <location>
        <begin position="40"/>
        <end position="64"/>
    </location>
</feature>
<comment type="similarity">
    <text evidence="2">Belongs to the nectin family.</text>
</comment>
<dbReference type="SMART" id="SM00409">
    <property type="entry name" value="IG"/>
    <property type="match status" value="3"/>
</dbReference>
<evidence type="ECO:0000256" key="1">
    <source>
        <dbReference type="ARBA" id="ARBA00004479"/>
    </source>
</evidence>
<feature type="transmembrane region" description="Helical" evidence="11">
    <location>
        <begin position="537"/>
        <end position="557"/>
    </location>
</feature>
<keyword evidence="5" id="KW-0677">Repeat</keyword>
<dbReference type="InterPro" id="IPR013320">
    <property type="entry name" value="ConA-like_dom_sf"/>
</dbReference>
<dbReference type="InterPro" id="IPR001870">
    <property type="entry name" value="B30.2/SPRY"/>
</dbReference>
<evidence type="ECO:0000313" key="15">
    <source>
        <dbReference type="Proteomes" id="UP000290572"/>
    </source>
</evidence>
<dbReference type="InterPro" id="IPR003598">
    <property type="entry name" value="Ig_sub2"/>
</dbReference>
<keyword evidence="8" id="KW-1015">Disulfide bond</keyword>
<evidence type="ECO:0000256" key="8">
    <source>
        <dbReference type="ARBA" id="ARBA00023157"/>
    </source>
</evidence>
<dbReference type="PRINTS" id="PR01407">
    <property type="entry name" value="BUTYPHLNCDUF"/>
</dbReference>
<comment type="subcellular location">
    <subcellularLocation>
        <location evidence="1">Membrane</location>
        <topology evidence="1">Single-pass type I membrane protein</topology>
    </subcellularLocation>
</comment>
<dbReference type="EMBL" id="QBIY01011869">
    <property type="protein sequence ID" value="RXN28388.1"/>
    <property type="molecule type" value="Genomic_DNA"/>
</dbReference>
<dbReference type="InterPro" id="IPR003879">
    <property type="entry name" value="Butyrophylin_SPRY"/>
</dbReference>
<feature type="domain" description="Ig-like" evidence="13">
    <location>
        <begin position="438"/>
        <end position="523"/>
    </location>
</feature>
<keyword evidence="3 11" id="KW-0812">Transmembrane</keyword>
<dbReference type="GO" id="GO:0016020">
    <property type="term" value="C:membrane"/>
    <property type="evidence" value="ECO:0007669"/>
    <property type="project" value="UniProtKB-SubCell"/>
</dbReference>
<dbReference type="Proteomes" id="UP000290572">
    <property type="component" value="Unassembled WGS sequence"/>
</dbReference>
<keyword evidence="16" id="KW-1267">Proteomics identification</keyword>
<dbReference type="SMART" id="SM00294">
    <property type="entry name" value="4.1m"/>
    <property type="match status" value="1"/>
</dbReference>
<dbReference type="InterPro" id="IPR013783">
    <property type="entry name" value="Ig-like_fold"/>
</dbReference>
<dbReference type="InterPro" id="IPR003599">
    <property type="entry name" value="Ig_sub"/>
</dbReference>
<feature type="domain" description="B30.2/SPRY" evidence="12">
    <location>
        <begin position="67"/>
        <end position="269"/>
    </location>
</feature>
<feature type="compositionally biased region" description="Basic and acidic residues" evidence="10">
    <location>
        <begin position="40"/>
        <end position="53"/>
    </location>
</feature>
<accession>A0A498N2J0</accession>
<dbReference type="InterPro" id="IPR036179">
    <property type="entry name" value="Ig-like_dom_sf"/>
</dbReference>
<organism evidence="14 15">
    <name type="scientific">Labeo rohita</name>
    <name type="common">Indian major carp</name>
    <name type="synonym">Cyprinus rohita</name>
    <dbReference type="NCBI Taxonomy" id="84645"/>
    <lineage>
        <taxon>Eukaryota</taxon>
        <taxon>Metazoa</taxon>
        <taxon>Chordata</taxon>
        <taxon>Craniata</taxon>
        <taxon>Vertebrata</taxon>
        <taxon>Euteleostomi</taxon>
        <taxon>Actinopterygii</taxon>
        <taxon>Neopterygii</taxon>
        <taxon>Teleostei</taxon>
        <taxon>Ostariophysi</taxon>
        <taxon>Cypriniformes</taxon>
        <taxon>Cyprinidae</taxon>
        <taxon>Labeoninae</taxon>
        <taxon>Labeonini</taxon>
        <taxon>Labeo</taxon>
    </lineage>
</organism>
<dbReference type="Pfam" id="PF08205">
    <property type="entry name" value="C2-set_2"/>
    <property type="match status" value="1"/>
</dbReference>
<feature type="domain" description="Ig-like" evidence="13">
    <location>
        <begin position="341"/>
        <end position="433"/>
    </location>
</feature>
<dbReference type="InterPro" id="IPR013106">
    <property type="entry name" value="Ig_V-set"/>
</dbReference>
<evidence type="ECO:0000259" key="12">
    <source>
        <dbReference type="PROSITE" id="PS50188"/>
    </source>
</evidence>
<dbReference type="Gene3D" id="2.60.40.10">
    <property type="entry name" value="Immunoglobulins"/>
    <property type="match status" value="3"/>
</dbReference>
<evidence type="ECO:0000256" key="10">
    <source>
        <dbReference type="SAM" id="MobiDB-lite"/>
    </source>
</evidence>
<dbReference type="InterPro" id="IPR003006">
    <property type="entry name" value="Ig/MHC_CS"/>
</dbReference>
<dbReference type="Gene3D" id="2.60.120.920">
    <property type="match status" value="1"/>
</dbReference>
<dbReference type="PANTHER" id="PTHR45889">
    <property type="entry name" value="IG-LIKE DOMAIN-CONTAINING PROTEIN"/>
    <property type="match status" value="1"/>
</dbReference>
<evidence type="ECO:0000313" key="14">
    <source>
        <dbReference type="EMBL" id="RXN28388.1"/>
    </source>
</evidence>
<evidence type="ECO:0000256" key="6">
    <source>
        <dbReference type="ARBA" id="ARBA00022989"/>
    </source>
</evidence>
<evidence type="ECO:0000256" key="5">
    <source>
        <dbReference type="ARBA" id="ARBA00022737"/>
    </source>
</evidence>
<protein>
    <submittedName>
        <fullName evidence="14">Cell adhesion molecule 2-like isoform X2</fullName>
    </submittedName>
</protein>
<sequence length="604" mass="67083">MEMPLAVMSASDIKRQNLGKKKRADMTKWKDRVRKALRDAVKPYLTRRGEQKPGKNPPKDPVVISVSRSVGRPATLPTDSDPGQFPVVLDPNTAHPCLHLSDNLSNVRFGQWSRQALGYTDKHEGYTSVLGSEGFSSGIHYWDVESNMFFHSRCGADREVFIKENTEKRYFLSIAMRSRQESWFYQGKCQKDLNCYTVLAWRSLSTSKTPERDIFFQSQCGADGKVGFIEENAKRAQGQFPIVQNMTVTEGGIANLTCRVEHNDNTSLQWSNPAQQTLFFGDKKALRDNRIELVRATSQELTISISEVTLADEGMYTCSLFTMPVKTAKAFLTVLGVPKKPEINGLTKPVLEGDQITLTCVTSGSKPAADVRWFKNEKEVKGAKEVNASGKTFTVKSSLQLQVNRHDDGVAYTCRVDHVALTATHEETTQVLEVHYAPYVEIKHSIPAPLEGQYLKLECVPHGNPSPDPVLWTKDGGELPDLDRVIVEGRELTFMSLNKTDNGTYRCEATNHLGTSHAEYKLVVKDPNALPGPPDHALIGGIVAVVVFATLCLIIVLGRYLARHKGTYLTNEAKGADDAPDADTAIINADGNHAHAEEKKEYFI</sequence>
<keyword evidence="7 11" id="KW-0472">Membrane</keyword>
<dbReference type="InterPro" id="IPR006574">
    <property type="entry name" value="PRY"/>
</dbReference>
<dbReference type="InterPro" id="IPR043136">
    <property type="entry name" value="B30.2/SPRY_sf"/>
</dbReference>
<keyword evidence="15" id="KW-1185">Reference proteome</keyword>
<feature type="domain" description="Ig-like" evidence="13">
    <location>
        <begin position="241"/>
        <end position="320"/>
    </location>
</feature>
<dbReference type="Pfam" id="PF13927">
    <property type="entry name" value="Ig_3"/>
    <property type="match status" value="1"/>
</dbReference>
<evidence type="ECO:0000256" key="11">
    <source>
        <dbReference type="SAM" id="Phobius"/>
    </source>
</evidence>
<evidence type="ECO:0000256" key="7">
    <source>
        <dbReference type="ARBA" id="ARBA00023136"/>
    </source>
</evidence>
<dbReference type="PANTHER" id="PTHR45889:SF1">
    <property type="entry name" value="CELL ADHESION MOLECULE 2"/>
    <property type="match status" value="1"/>
</dbReference>
<dbReference type="FunFam" id="2.60.40.10:FF:000013">
    <property type="entry name" value="cell adhesion molecule 1 isoform X1"/>
    <property type="match status" value="1"/>
</dbReference>
<dbReference type="SMART" id="SM00589">
    <property type="entry name" value="PRY"/>
    <property type="match status" value="1"/>
</dbReference>
<dbReference type="GO" id="GO:0007156">
    <property type="term" value="P:homophilic cell adhesion via plasma membrane adhesion molecules"/>
    <property type="evidence" value="ECO:0007669"/>
    <property type="project" value="TreeGrafter"/>
</dbReference>
<dbReference type="PROSITE" id="PS50188">
    <property type="entry name" value="B302_SPRY"/>
    <property type="match status" value="1"/>
</dbReference>
<dbReference type="Pfam" id="PF07686">
    <property type="entry name" value="V-set"/>
    <property type="match status" value="1"/>
</dbReference>
<evidence type="ECO:0000256" key="2">
    <source>
        <dbReference type="ARBA" id="ARBA00007810"/>
    </source>
</evidence>
<keyword evidence="6 11" id="KW-1133">Transmembrane helix</keyword>
<gene>
    <name evidence="14" type="ORF">ROHU_019331</name>
</gene>
<name>A0A498N2J0_LABRO</name>
<keyword evidence="4" id="KW-0732">Signal</keyword>
<evidence type="ECO:0000256" key="4">
    <source>
        <dbReference type="ARBA" id="ARBA00022729"/>
    </source>
</evidence>
<evidence type="ECO:0007829" key="16">
    <source>
        <dbReference type="PeptideAtlas" id="A0A498N2J0"/>
    </source>
</evidence>
<dbReference type="STRING" id="84645.A0A498N2J0"/>
<reference evidence="14 15" key="1">
    <citation type="submission" date="2018-03" db="EMBL/GenBank/DDBJ databases">
        <title>Draft genome sequence of Rohu Carp (Labeo rohita).</title>
        <authorList>
            <person name="Das P."/>
            <person name="Kushwaha B."/>
            <person name="Joshi C.G."/>
            <person name="Kumar D."/>
            <person name="Nagpure N.S."/>
            <person name="Sahoo L."/>
            <person name="Das S.P."/>
            <person name="Bit A."/>
            <person name="Patnaik S."/>
            <person name="Meher P.K."/>
            <person name="Jayasankar P."/>
            <person name="Koringa P.G."/>
            <person name="Patel N.V."/>
            <person name="Hinsu A.T."/>
            <person name="Kumar R."/>
            <person name="Pandey M."/>
            <person name="Agarwal S."/>
            <person name="Srivastava S."/>
            <person name="Singh M."/>
            <person name="Iquebal M.A."/>
            <person name="Jaiswal S."/>
            <person name="Angadi U.B."/>
            <person name="Kumar N."/>
            <person name="Raza M."/>
            <person name="Shah T.M."/>
            <person name="Rai A."/>
            <person name="Jena J.K."/>
        </authorList>
    </citation>
    <scope>NUCLEOTIDE SEQUENCE [LARGE SCALE GENOMIC DNA]</scope>
    <source>
        <strain evidence="14">DASCIFA01</strain>
        <tissue evidence="14">Testis</tissue>
    </source>
</reference>
<dbReference type="SUPFAM" id="SSF49899">
    <property type="entry name" value="Concanavalin A-like lectins/glucanases"/>
    <property type="match status" value="1"/>
</dbReference>